<dbReference type="KEGG" id="cel:CELE_B0524.6"/>
<proteinExistence type="predicted"/>
<feature type="region of interest" description="Disordered" evidence="1">
    <location>
        <begin position="1"/>
        <end position="32"/>
    </location>
</feature>
<name>Q9N5Z6_CAEEL</name>
<dbReference type="Proteomes" id="UP000001940">
    <property type="component" value="Chromosome III"/>
</dbReference>
<dbReference type="OrthoDB" id="5810359at2759"/>
<dbReference type="AGR" id="WB:WBGene00015245"/>
<dbReference type="CTD" id="182027"/>
<dbReference type="InParanoid" id="Q9N5Z6"/>
<keyword evidence="3" id="KW-1185">Reference proteome</keyword>
<organism evidence="2 3">
    <name type="scientific">Caenorhabditis elegans</name>
    <dbReference type="NCBI Taxonomy" id="6239"/>
    <lineage>
        <taxon>Eukaryota</taxon>
        <taxon>Metazoa</taxon>
        <taxon>Ecdysozoa</taxon>
        <taxon>Nematoda</taxon>
        <taxon>Chromadorea</taxon>
        <taxon>Rhabditida</taxon>
        <taxon>Rhabditina</taxon>
        <taxon>Rhabditomorpha</taxon>
        <taxon>Rhabditoidea</taxon>
        <taxon>Rhabditidae</taxon>
        <taxon>Peloderinae</taxon>
        <taxon>Caenorhabditis</taxon>
    </lineage>
</organism>
<protein>
    <submittedName>
        <fullName evidence="2">HMG box domain-containing protein</fullName>
    </submittedName>
</protein>
<evidence type="ECO:0000313" key="4">
    <source>
        <dbReference type="WormBase" id="B0524.6"/>
    </source>
</evidence>
<dbReference type="HOGENOM" id="CLU_1016474_0_0_1"/>
<dbReference type="PaxDb" id="6239-B0524.6"/>
<evidence type="ECO:0000313" key="2">
    <source>
        <dbReference type="EMBL" id="CCD62145.2"/>
    </source>
</evidence>
<dbReference type="Bgee" id="WBGene00015245">
    <property type="expression patterns" value="Expressed in adult organism and 3 other cell types or tissues"/>
</dbReference>
<dbReference type="WormBase" id="B0524.6">
    <property type="protein sequence ID" value="CE52482"/>
    <property type="gene ID" value="WBGene00015245"/>
</dbReference>
<accession>Q9N5Z6</accession>
<reference evidence="2 3" key="1">
    <citation type="journal article" date="1998" name="Science">
        <title>Genome sequence of the nematode C. elegans: a platform for investigating biology.</title>
        <authorList>
            <consortium name="The C. elegans sequencing consortium"/>
            <person name="Sulson J.E."/>
            <person name="Waterston R."/>
        </authorList>
    </citation>
    <scope>NUCLEOTIDE SEQUENCE [LARGE SCALE GENOMIC DNA]</scope>
    <source>
        <strain evidence="2 3">Bristol N2</strain>
    </source>
</reference>
<dbReference type="RefSeq" id="NP_001370346.1">
    <property type="nucleotide sequence ID" value="NM_001384034.1"/>
</dbReference>
<sequence length="287" mass="32254">MRPETVKTMRIRSSVTRNDSGSVSPPAPSTSSDEMAIFRQVMRKTFANLPPLELELKIEQLWNGLTPAQREKMMKNGEKENVSQKQAAVSMETRKNCNAIAKVLDIKPSTTPTNSYAERLKIRIKAYHNEGFILASREGPPTLPSRLPPTAAEPKISLPTSKPPPIPIKIEEMVQKTVQHLRKPQKHARIVVKPIKCAQKPQNSAEKGRNPVKKSIEPVEPMVLEPIAPPPPQSPVISYSEACKMYYQTLSQMTLLADFEDLSMLTEYANIVEGIRPIREFNYGFEL</sequence>
<dbReference type="EMBL" id="BX284603">
    <property type="protein sequence ID" value="CCD62145.2"/>
    <property type="molecule type" value="Genomic_DNA"/>
</dbReference>
<dbReference type="UCSC" id="B0524.6">
    <property type="organism name" value="c. elegans"/>
</dbReference>
<dbReference type="eggNOG" id="ENOG502THW3">
    <property type="taxonomic scope" value="Eukaryota"/>
</dbReference>
<dbReference type="GeneID" id="182027"/>
<dbReference type="AlphaFoldDB" id="Q9N5Z6"/>
<feature type="compositionally biased region" description="Polar residues" evidence="1">
    <location>
        <begin position="11"/>
        <end position="32"/>
    </location>
</feature>
<gene>
    <name evidence="2 4" type="ORF">B0524.6</name>
    <name evidence="2" type="ORF">CELE_B0524.6</name>
</gene>
<evidence type="ECO:0000256" key="1">
    <source>
        <dbReference type="SAM" id="MobiDB-lite"/>
    </source>
</evidence>
<evidence type="ECO:0000313" key="3">
    <source>
        <dbReference type="Proteomes" id="UP000001940"/>
    </source>
</evidence>
<dbReference type="FunCoup" id="Q9N5Z6">
    <property type="interactions" value="1483"/>
</dbReference>